<dbReference type="Pfam" id="PF08487">
    <property type="entry name" value="VIT"/>
    <property type="match status" value="1"/>
</dbReference>
<gene>
    <name evidence="2" type="ORF">JZ751_017164</name>
</gene>
<proteinExistence type="predicted"/>
<protein>
    <recommendedName>
        <fullName evidence="1">VIT domain-containing protein</fullName>
    </recommendedName>
</protein>
<keyword evidence="3" id="KW-1185">Reference proteome</keyword>
<evidence type="ECO:0000313" key="3">
    <source>
        <dbReference type="Proteomes" id="UP000824540"/>
    </source>
</evidence>
<dbReference type="EMBL" id="JAFBMS010000030">
    <property type="protein sequence ID" value="KAG9342164.1"/>
    <property type="molecule type" value="Genomic_DNA"/>
</dbReference>
<evidence type="ECO:0000313" key="2">
    <source>
        <dbReference type="EMBL" id="KAG9342164.1"/>
    </source>
</evidence>
<sequence length="82" mass="9039">MVNCCGLVTVKNEPVPLKQVEVQVQVQGHVASVSSTLQYENKEERPLEAIFVFPLEGDAALCHFSAKIGETEVVAELQEKQK</sequence>
<dbReference type="AlphaFoldDB" id="A0A8T2NQ07"/>
<dbReference type="PROSITE" id="PS51468">
    <property type="entry name" value="VIT"/>
    <property type="match status" value="1"/>
</dbReference>
<feature type="domain" description="VIT" evidence="1">
    <location>
        <begin position="1"/>
        <end position="82"/>
    </location>
</feature>
<evidence type="ECO:0000259" key="1">
    <source>
        <dbReference type="PROSITE" id="PS51468"/>
    </source>
</evidence>
<dbReference type="OrthoDB" id="1729737at2759"/>
<name>A0A8T2NQ07_9TELE</name>
<dbReference type="PANTHER" id="PTHR45737:SF6">
    <property type="entry name" value="VON WILLEBRAND FACTOR A DOMAIN-CONTAINING PROTEIN 5A"/>
    <property type="match status" value="1"/>
</dbReference>
<comment type="caution">
    <text evidence="2">The sequence shown here is derived from an EMBL/GenBank/DDBJ whole genome shotgun (WGS) entry which is preliminary data.</text>
</comment>
<reference evidence="2" key="1">
    <citation type="thesis" date="2021" institute="BYU ScholarsArchive" country="Provo, UT, USA">
        <title>Applications of and Algorithms for Genome Assembly and Genomic Analyses with an Emphasis on Marine Teleosts.</title>
        <authorList>
            <person name="Pickett B.D."/>
        </authorList>
    </citation>
    <scope>NUCLEOTIDE SEQUENCE</scope>
    <source>
        <strain evidence="2">HI-2016</strain>
    </source>
</reference>
<dbReference type="Proteomes" id="UP000824540">
    <property type="component" value="Unassembled WGS sequence"/>
</dbReference>
<feature type="non-terminal residue" evidence="2">
    <location>
        <position position="82"/>
    </location>
</feature>
<organism evidence="2 3">
    <name type="scientific">Albula glossodonta</name>
    <name type="common">roundjaw bonefish</name>
    <dbReference type="NCBI Taxonomy" id="121402"/>
    <lineage>
        <taxon>Eukaryota</taxon>
        <taxon>Metazoa</taxon>
        <taxon>Chordata</taxon>
        <taxon>Craniata</taxon>
        <taxon>Vertebrata</taxon>
        <taxon>Euteleostomi</taxon>
        <taxon>Actinopterygii</taxon>
        <taxon>Neopterygii</taxon>
        <taxon>Teleostei</taxon>
        <taxon>Albuliformes</taxon>
        <taxon>Albulidae</taxon>
        <taxon>Albula</taxon>
    </lineage>
</organism>
<dbReference type="PANTHER" id="PTHR45737">
    <property type="entry name" value="VON WILLEBRAND FACTOR A DOMAIN-CONTAINING PROTEIN 5A"/>
    <property type="match status" value="1"/>
</dbReference>
<accession>A0A8T2NQ07</accession>
<dbReference type="InterPro" id="IPR013694">
    <property type="entry name" value="VIT"/>
</dbReference>